<reference evidence="1" key="1">
    <citation type="submission" date="2017-02" db="EMBL/GenBank/DDBJ databases">
        <title>Delving into the versatile metabolic prowess of the omnipresent phylum Bacteroidetes.</title>
        <authorList>
            <person name="Nobu M.K."/>
            <person name="Mei R."/>
            <person name="Narihiro T."/>
            <person name="Kuroda K."/>
            <person name="Liu W.-T."/>
        </authorList>
    </citation>
    <scope>NUCLEOTIDE SEQUENCE</scope>
    <source>
        <strain evidence="1">ADurb.Bin276</strain>
    </source>
</reference>
<protein>
    <submittedName>
        <fullName evidence="1">Clostripain</fullName>
        <ecNumber evidence="1">3.4.22.8</ecNumber>
    </submittedName>
</protein>
<accession>A0A1V5SJS0</accession>
<dbReference type="InterPro" id="IPR005077">
    <property type="entry name" value="Peptidase_C11"/>
</dbReference>
<dbReference type="GO" id="GO:0004197">
    <property type="term" value="F:cysteine-type endopeptidase activity"/>
    <property type="evidence" value="ECO:0007669"/>
    <property type="project" value="UniProtKB-EC"/>
</dbReference>
<dbReference type="Gene3D" id="3.40.50.11970">
    <property type="match status" value="1"/>
</dbReference>
<dbReference type="AlphaFoldDB" id="A0A1V5SJS0"/>
<sequence>MKNKKIDKVVIIFLLLIFVITLTSCLPKYPNDNPSQSPTPRPSPGAYSTAWTIMIYVDGDNDLDPYAIQNINSMELVGSTDKVKIIVQYDSYGYAGARRYYITKDYDQVNINSPIIEDIGEVNMGTGETLVDFIQFCTKNYPAQKYSLILWNHGGGFKRPGSLQKDICWDETSGDDALTIPEVEHALNQSGAYFDLLAMDACLMGMLEVAYEVRNHTEIFVASEDNVPGEGFNYQHFLENLIASPNMGPDSLARIMIDSYISHYPFGTTLTLSAVNSLLLSTLTHEVNNLAMAIIHDNSTSKEVYRNIITRETICFEDVDFIDLDDFALKLLGHPQVLSSQVKYSAQRVLNQVSNAILYNRSQGNNSYWTLNNAQGLSIYLPIFTKYVEKYQNLQFANNTNWDDLIRHLAVGGYR</sequence>
<dbReference type="Proteomes" id="UP000485569">
    <property type="component" value="Unassembled WGS sequence"/>
</dbReference>
<name>A0A1V5SJS0_9BACT</name>
<keyword evidence="1" id="KW-0378">Hydrolase</keyword>
<organism evidence="1">
    <name type="scientific">Candidatus Atribacter allofermentans</name>
    <dbReference type="NCBI Taxonomy" id="1852833"/>
    <lineage>
        <taxon>Bacteria</taxon>
        <taxon>Pseudomonadati</taxon>
        <taxon>Atribacterota</taxon>
        <taxon>Atribacteria</taxon>
        <taxon>Atribacterales</taxon>
        <taxon>Atribacteraceae</taxon>
        <taxon>Atribacter</taxon>
    </lineage>
</organism>
<comment type="caution">
    <text evidence="1">The sequence shown here is derived from an EMBL/GenBank/DDBJ whole genome shotgun (WGS) entry which is preliminary data.</text>
</comment>
<proteinExistence type="predicted"/>
<dbReference type="Pfam" id="PF03415">
    <property type="entry name" value="Peptidase_C11"/>
    <property type="match status" value="1"/>
</dbReference>
<dbReference type="PROSITE" id="PS51257">
    <property type="entry name" value="PROKAR_LIPOPROTEIN"/>
    <property type="match status" value="1"/>
</dbReference>
<dbReference type="EC" id="3.4.22.8" evidence="1"/>
<dbReference type="PANTHER" id="PTHR37835:SF1">
    <property type="entry name" value="ALPHA-CLOSTRIPAIN"/>
    <property type="match status" value="1"/>
</dbReference>
<evidence type="ECO:0000313" key="1">
    <source>
        <dbReference type="EMBL" id="OQA54796.1"/>
    </source>
</evidence>
<dbReference type="PANTHER" id="PTHR37835">
    <property type="entry name" value="ALPHA-CLOSTRIPAIN"/>
    <property type="match status" value="1"/>
</dbReference>
<dbReference type="EMBL" id="MWBQ01000196">
    <property type="protein sequence ID" value="OQA54796.1"/>
    <property type="molecule type" value="Genomic_DNA"/>
</dbReference>
<gene>
    <name evidence="1" type="primary">cloSI_2</name>
    <name evidence="1" type="ORF">BWY41_01898</name>
</gene>